<dbReference type="GO" id="GO:0006508">
    <property type="term" value="P:proteolysis"/>
    <property type="evidence" value="ECO:0007669"/>
    <property type="project" value="UniProtKB-KW"/>
</dbReference>
<evidence type="ECO:0000313" key="8">
    <source>
        <dbReference type="Proteomes" id="UP000292347"/>
    </source>
</evidence>
<proteinExistence type="predicted"/>
<gene>
    <name evidence="7" type="ORF">EO081_02345</name>
</gene>
<evidence type="ECO:0000256" key="4">
    <source>
        <dbReference type="ARBA" id="ARBA00022833"/>
    </source>
</evidence>
<dbReference type="RefSeq" id="WP_129340333.1">
    <property type="nucleotide sequence ID" value="NZ_JACIDD010000001.1"/>
</dbReference>
<dbReference type="PANTHER" id="PTHR34858">
    <property type="entry name" value="CYSO-CYSTEINE PEPTIDASE"/>
    <property type="match status" value="1"/>
</dbReference>
<feature type="domain" description="JAB" evidence="6">
    <location>
        <begin position="10"/>
        <end position="115"/>
    </location>
</feature>
<dbReference type="AlphaFoldDB" id="A0A4Q2IYY5"/>
<protein>
    <recommendedName>
        <fullName evidence="6">JAB domain-containing protein</fullName>
    </recommendedName>
</protein>
<keyword evidence="5" id="KW-0482">Metalloprotease</keyword>
<evidence type="ECO:0000259" key="6">
    <source>
        <dbReference type="Pfam" id="PF14464"/>
    </source>
</evidence>
<keyword evidence="3" id="KW-0378">Hydrolase</keyword>
<evidence type="ECO:0000256" key="5">
    <source>
        <dbReference type="ARBA" id="ARBA00023049"/>
    </source>
</evidence>
<dbReference type="SUPFAM" id="SSF102712">
    <property type="entry name" value="JAB1/MPN domain"/>
    <property type="match status" value="1"/>
</dbReference>
<evidence type="ECO:0000256" key="2">
    <source>
        <dbReference type="ARBA" id="ARBA00022723"/>
    </source>
</evidence>
<dbReference type="InterPro" id="IPR028090">
    <property type="entry name" value="JAB_dom_prok"/>
</dbReference>
<evidence type="ECO:0000313" key="7">
    <source>
        <dbReference type="EMBL" id="RXZ34543.1"/>
    </source>
</evidence>
<dbReference type="PANTHER" id="PTHR34858:SF1">
    <property type="entry name" value="CYSO-CYSTEINE PEPTIDASE"/>
    <property type="match status" value="1"/>
</dbReference>
<sequence>MALEIATGIAQAIRDAAAASPDREVCGLLLGAPGRVTGLMPAANVAAHPATSFEIDPGALLTAHRAARGGGPVVLGHYHSHPRGPVRPSSADAAASHADGALWIIANAETLGCWRAVAEGPVAGRFVPVTLRFVG</sequence>
<evidence type="ECO:0000256" key="3">
    <source>
        <dbReference type="ARBA" id="ARBA00022801"/>
    </source>
</evidence>
<comment type="caution">
    <text evidence="7">The sequence shown here is derived from an EMBL/GenBank/DDBJ whole genome shotgun (WGS) entry which is preliminary data.</text>
</comment>
<dbReference type="GO" id="GO:0008235">
    <property type="term" value="F:metalloexopeptidase activity"/>
    <property type="evidence" value="ECO:0007669"/>
    <property type="project" value="TreeGrafter"/>
</dbReference>
<dbReference type="OrthoDB" id="9802958at2"/>
<dbReference type="Pfam" id="PF14464">
    <property type="entry name" value="Prok-JAB"/>
    <property type="match status" value="1"/>
</dbReference>
<accession>A0A4Q2IYY5</accession>
<keyword evidence="4" id="KW-0862">Zinc</keyword>
<organism evidence="7 8">
    <name type="scientific">Sphingomonas desiccabilis</name>
    <dbReference type="NCBI Taxonomy" id="429134"/>
    <lineage>
        <taxon>Bacteria</taxon>
        <taxon>Pseudomonadati</taxon>
        <taxon>Pseudomonadota</taxon>
        <taxon>Alphaproteobacteria</taxon>
        <taxon>Sphingomonadales</taxon>
        <taxon>Sphingomonadaceae</taxon>
        <taxon>Sphingomonas</taxon>
    </lineage>
</organism>
<dbReference type="EMBL" id="SDPT01000001">
    <property type="protein sequence ID" value="RXZ34543.1"/>
    <property type="molecule type" value="Genomic_DNA"/>
</dbReference>
<name>A0A4Q2IYY5_9SPHN</name>
<reference evidence="7 8" key="1">
    <citation type="submission" date="2019-01" db="EMBL/GenBank/DDBJ databases">
        <title>Sphingomonas mucosissima sp. nov. and Sphingomonas desiccabilis sp. nov., from biological soil crusts in the Colorado Plateau, USA.</title>
        <authorList>
            <person name="Zhu D."/>
        </authorList>
    </citation>
    <scope>NUCLEOTIDE SEQUENCE [LARGE SCALE GENOMIC DNA]</scope>
    <source>
        <strain evidence="7 8">CP1D</strain>
    </source>
</reference>
<dbReference type="GO" id="GO:0008270">
    <property type="term" value="F:zinc ion binding"/>
    <property type="evidence" value="ECO:0007669"/>
    <property type="project" value="TreeGrafter"/>
</dbReference>
<evidence type="ECO:0000256" key="1">
    <source>
        <dbReference type="ARBA" id="ARBA00022670"/>
    </source>
</evidence>
<keyword evidence="8" id="KW-1185">Reference proteome</keyword>
<dbReference type="InterPro" id="IPR051929">
    <property type="entry name" value="VirAsm_ModProt"/>
</dbReference>
<dbReference type="Proteomes" id="UP000292347">
    <property type="component" value="Unassembled WGS sequence"/>
</dbReference>
<dbReference type="Gene3D" id="3.40.140.10">
    <property type="entry name" value="Cytidine Deaminase, domain 2"/>
    <property type="match status" value="1"/>
</dbReference>
<keyword evidence="1" id="KW-0645">Protease</keyword>
<keyword evidence="2" id="KW-0479">Metal-binding</keyword>